<dbReference type="InterPro" id="IPR013784">
    <property type="entry name" value="Carb-bd-like_fold"/>
</dbReference>
<proteinExistence type="inferred from homology"/>
<keyword evidence="5" id="KW-0410">Iron transport</keyword>
<keyword evidence="9" id="KW-0406">Ion transport</keyword>
<dbReference type="PANTHER" id="PTHR32552:SF68">
    <property type="entry name" value="FERRICHROME OUTER MEMBRANE TRANSPORTER_PHAGE RECEPTOR"/>
    <property type="match status" value="1"/>
</dbReference>
<dbReference type="AlphaFoldDB" id="A0A255Z9X9"/>
<evidence type="ECO:0000256" key="6">
    <source>
        <dbReference type="ARBA" id="ARBA00022692"/>
    </source>
</evidence>
<dbReference type="EMBL" id="NOXV01000225">
    <property type="protein sequence ID" value="OYQ38278.1"/>
    <property type="molecule type" value="Genomic_DNA"/>
</dbReference>
<dbReference type="GO" id="GO:0030246">
    <property type="term" value="F:carbohydrate binding"/>
    <property type="evidence" value="ECO:0007669"/>
    <property type="project" value="InterPro"/>
</dbReference>
<evidence type="ECO:0000256" key="8">
    <source>
        <dbReference type="ARBA" id="ARBA00023004"/>
    </source>
</evidence>
<name>A0A255Z9X9_9FLAO</name>
<feature type="signal peptide" evidence="16">
    <location>
        <begin position="1"/>
        <end position="23"/>
    </location>
</feature>
<dbReference type="GO" id="GO:0015344">
    <property type="term" value="F:siderophore uptake transmembrane transporter activity"/>
    <property type="evidence" value="ECO:0007669"/>
    <property type="project" value="TreeGrafter"/>
</dbReference>
<evidence type="ECO:0000256" key="1">
    <source>
        <dbReference type="ARBA" id="ARBA00004571"/>
    </source>
</evidence>
<evidence type="ECO:0000256" key="13">
    <source>
        <dbReference type="ARBA" id="ARBA00023237"/>
    </source>
</evidence>
<keyword evidence="7 16" id="KW-0732">Signal</keyword>
<evidence type="ECO:0000256" key="7">
    <source>
        <dbReference type="ARBA" id="ARBA00022729"/>
    </source>
</evidence>
<evidence type="ECO:0000256" key="10">
    <source>
        <dbReference type="ARBA" id="ARBA00023077"/>
    </source>
</evidence>
<dbReference type="InterPro" id="IPR037066">
    <property type="entry name" value="Plug_dom_sf"/>
</dbReference>
<dbReference type="InterPro" id="IPR012910">
    <property type="entry name" value="Plug_dom"/>
</dbReference>
<evidence type="ECO:0000256" key="16">
    <source>
        <dbReference type="SAM" id="SignalP"/>
    </source>
</evidence>
<keyword evidence="3 14" id="KW-0813">Transport</keyword>
<evidence type="ECO:0000259" key="17">
    <source>
        <dbReference type="Pfam" id="PF00593"/>
    </source>
</evidence>
<dbReference type="GO" id="GO:0009279">
    <property type="term" value="C:cell outer membrane"/>
    <property type="evidence" value="ECO:0007669"/>
    <property type="project" value="UniProtKB-SubCell"/>
</dbReference>
<dbReference type="InterPro" id="IPR000531">
    <property type="entry name" value="Beta-barrel_TonB"/>
</dbReference>
<dbReference type="Proteomes" id="UP000216605">
    <property type="component" value="Unassembled WGS sequence"/>
</dbReference>
<organism evidence="19 20">
    <name type="scientific">Flavobacterium cyanobacteriorum</name>
    <dbReference type="NCBI Taxonomy" id="2022802"/>
    <lineage>
        <taxon>Bacteria</taxon>
        <taxon>Pseudomonadati</taxon>
        <taxon>Bacteroidota</taxon>
        <taxon>Flavobacteriia</taxon>
        <taxon>Flavobacteriales</taxon>
        <taxon>Flavobacteriaceae</taxon>
        <taxon>Flavobacterium</taxon>
    </lineage>
</organism>
<keyword evidence="4 14" id="KW-1134">Transmembrane beta strand</keyword>
<evidence type="ECO:0000256" key="14">
    <source>
        <dbReference type="PROSITE-ProRule" id="PRU01360"/>
    </source>
</evidence>
<dbReference type="OrthoDB" id="9775095at2"/>
<dbReference type="InterPro" id="IPR039426">
    <property type="entry name" value="TonB-dep_rcpt-like"/>
</dbReference>
<comment type="similarity">
    <text evidence="2 14 15">Belongs to the TonB-dependent receptor family.</text>
</comment>
<evidence type="ECO:0000256" key="15">
    <source>
        <dbReference type="RuleBase" id="RU003357"/>
    </source>
</evidence>
<feature type="chain" id="PRO_5012920077" evidence="16">
    <location>
        <begin position="24"/>
        <end position="813"/>
    </location>
</feature>
<comment type="subcellular location">
    <subcellularLocation>
        <location evidence="1 14">Cell outer membrane</location>
        <topology evidence="1 14">Multi-pass membrane protein</topology>
    </subcellularLocation>
</comment>
<evidence type="ECO:0000313" key="19">
    <source>
        <dbReference type="EMBL" id="OYQ38278.1"/>
    </source>
</evidence>
<dbReference type="Gene3D" id="2.170.130.10">
    <property type="entry name" value="TonB-dependent receptor, plug domain"/>
    <property type="match status" value="1"/>
</dbReference>
<reference evidence="19 20" key="1">
    <citation type="submission" date="2017-07" db="EMBL/GenBank/DDBJ databases">
        <title>Flavobacterium cyanobacteriorum sp. nov., isolated from cyanobacterial aggregates in a eutrophic lake.</title>
        <authorList>
            <person name="Cai H."/>
        </authorList>
    </citation>
    <scope>NUCLEOTIDE SEQUENCE [LARGE SCALE GENOMIC DNA]</scope>
    <source>
        <strain evidence="19 20">TH021</strain>
    </source>
</reference>
<keyword evidence="6 14" id="KW-0812">Transmembrane</keyword>
<feature type="domain" description="TonB-dependent receptor plug" evidence="18">
    <location>
        <begin position="140"/>
        <end position="232"/>
    </location>
</feature>
<feature type="domain" description="TonB-dependent receptor-like beta-barrel" evidence="17">
    <location>
        <begin position="418"/>
        <end position="785"/>
    </location>
</feature>
<keyword evidence="20" id="KW-1185">Reference proteome</keyword>
<evidence type="ECO:0000259" key="18">
    <source>
        <dbReference type="Pfam" id="PF07715"/>
    </source>
</evidence>
<keyword evidence="10 15" id="KW-0798">TonB box</keyword>
<dbReference type="CDD" id="cd01347">
    <property type="entry name" value="ligand_gated_channel"/>
    <property type="match status" value="1"/>
</dbReference>
<protein>
    <submittedName>
        <fullName evidence="19">TonB-dependent siderophore receptor</fullName>
    </submittedName>
</protein>
<dbReference type="SUPFAM" id="SSF56935">
    <property type="entry name" value="Porins"/>
    <property type="match status" value="1"/>
</dbReference>
<dbReference type="Gene3D" id="2.40.170.20">
    <property type="entry name" value="TonB-dependent receptor, beta-barrel domain"/>
    <property type="match status" value="1"/>
</dbReference>
<dbReference type="PROSITE" id="PS52016">
    <property type="entry name" value="TONB_DEPENDENT_REC_3"/>
    <property type="match status" value="1"/>
</dbReference>
<keyword evidence="11 14" id="KW-0472">Membrane</keyword>
<evidence type="ECO:0000256" key="2">
    <source>
        <dbReference type="ARBA" id="ARBA00009810"/>
    </source>
</evidence>
<evidence type="ECO:0000256" key="5">
    <source>
        <dbReference type="ARBA" id="ARBA00022496"/>
    </source>
</evidence>
<dbReference type="InterPro" id="IPR010105">
    <property type="entry name" value="TonB_sidphr_rcpt"/>
</dbReference>
<evidence type="ECO:0000256" key="12">
    <source>
        <dbReference type="ARBA" id="ARBA00023170"/>
    </source>
</evidence>
<dbReference type="RefSeq" id="WP_094413553.1">
    <property type="nucleotide sequence ID" value="NZ_NOXV01000225.1"/>
</dbReference>
<dbReference type="Pfam" id="PF07715">
    <property type="entry name" value="Plug"/>
    <property type="match status" value="1"/>
</dbReference>
<evidence type="ECO:0000256" key="9">
    <source>
        <dbReference type="ARBA" id="ARBA00023065"/>
    </source>
</evidence>
<dbReference type="SUPFAM" id="SSF49452">
    <property type="entry name" value="Starch-binding domain-like"/>
    <property type="match status" value="1"/>
</dbReference>
<keyword evidence="12 19" id="KW-0675">Receptor</keyword>
<gene>
    <name evidence="19" type="ORF">CHU92_05875</name>
</gene>
<evidence type="ECO:0000256" key="4">
    <source>
        <dbReference type="ARBA" id="ARBA00022452"/>
    </source>
</evidence>
<keyword evidence="8" id="KW-0408">Iron</keyword>
<dbReference type="NCBIfam" id="TIGR01783">
    <property type="entry name" value="TonB-siderophor"/>
    <property type="match status" value="1"/>
</dbReference>
<dbReference type="GO" id="GO:0038023">
    <property type="term" value="F:signaling receptor activity"/>
    <property type="evidence" value="ECO:0007669"/>
    <property type="project" value="InterPro"/>
</dbReference>
<dbReference type="Pfam" id="PF13715">
    <property type="entry name" value="CarbopepD_reg_2"/>
    <property type="match status" value="1"/>
</dbReference>
<evidence type="ECO:0000256" key="11">
    <source>
        <dbReference type="ARBA" id="ARBA00023136"/>
    </source>
</evidence>
<dbReference type="PANTHER" id="PTHR32552">
    <property type="entry name" value="FERRICHROME IRON RECEPTOR-RELATED"/>
    <property type="match status" value="1"/>
</dbReference>
<dbReference type="Pfam" id="PF00593">
    <property type="entry name" value="TonB_dep_Rec_b-barrel"/>
    <property type="match status" value="1"/>
</dbReference>
<evidence type="ECO:0000313" key="20">
    <source>
        <dbReference type="Proteomes" id="UP000216605"/>
    </source>
</evidence>
<evidence type="ECO:0000256" key="3">
    <source>
        <dbReference type="ARBA" id="ARBA00022448"/>
    </source>
</evidence>
<dbReference type="Gene3D" id="2.60.40.1120">
    <property type="entry name" value="Carboxypeptidase-like, regulatory domain"/>
    <property type="match status" value="1"/>
</dbReference>
<dbReference type="GO" id="GO:0015891">
    <property type="term" value="P:siderophore transport"/>
    <property type="evidence" value="ECO:0007669"/>
    <property type="project" value="InterPro"/>
</dbReference>
<accession>A0A255Z9X9</accession>
<keyword evidence="13 14" id="KW-0998">Cell outer membrane</keyword>
<comment type="caution">
    <text evidence="19">The sequence shown here is derived from an EMBL/GenBank/DDBJ whole genome shotgun (WGS) entry which is preliminary data.</text>
</comment>
<sequence length="813" mass="89628">MNILTKKTMLFGLMLLQSVMMMAQSRNSISGSIVLSDNTPAENVSVILKGTSYRTVSNEQGYYLLNNVKPGDYTITVSGLGITTVEQSITVTEGDAATRNFTLSVSRQELEEVIIEAGKANKFSRTETPYVSRMPLKNVENAQVYNIVTKELMDDQLVTTQDDALKNVPGLYQLWSATGRAGDGGAYYASRGFVTQSLVRNGIAGAVLANADAANLDRIEVIKGPSATLFGSILTSYGGLINRVTKKPFEQWAGEVNFQAGSYGFNRLSADVNTPVNEDKSALLRINGAYNTAETFQDYGTSTSYFVAPSFTYKFSDRLTANIEAELYRLDASAFHAIYLDWTATPSGLGFNSADGLNIDFRRSFYGSDIITKTRSSNIFAEVLYKISDEWTSQSVITTSTNRANGPQAWFYLKPGNQMSRNAWRVDGTSNVLEFQQNFNGTFTVAGLKNRMLIGGDIYYVKDEVSRTLFNTGFFEFDTVDYTGAVANYYNFNQSAIEALFENSTNVFNSRTNNTVYSAYISDVINITDKLLVSAGVRFDSFQNRGVYNPATNTTTGSFAQNTFSPKFGIVYQVIQDQLSVFANYQNSFRNVLNPNAGIIAEGINPDTFEPEQANQLEFGIKANAFDNRLNASISYYNIEVDNLVRNVNATLTVQDGKQRSKGVEAEITANPIPGLNLLLGYAYNDSKMVNAAQNVNGLRPVTAGPQNLANAWVSYNLQTTRLRGLGIGFGGNYASESLIYNYNTITNGAITGSESFELPSYTVLNASLFYEQPKYRIAVKANNLTDELYFNGYTTINVQAPRTFMGSITYKF</sequence>
<dbReference type="InterPro" id="IPR036942">
    <property type="entry name" value="Beta-barrel_TonB_sf"/>
</dbReference>